<gene>
    <name evidence="2" type="ORF">A2373_04550</name>
</gene>
<dbReference type="PANTHER" id="PTHR34047">
    <property type="entry name" value="NUCLEAR INTRON MATURASE 1, MITOCHONDRIAL-RELATED"/>
    <property type="match status" value="1"/>
</dbReference>
<dbReference type="PROSITE" id="PS50878">
    <property type="entry name" value="RT_POL"/>
    <property type="match status" value="1"/>
</dbReference>
<dbReference type="InterPro" id="IPR000477">
    <property type="entry name" value="RT_dom"/>
</dbReference>
<proteinExistence type="predicted"/>
<feature type="domain" description="Reverse transcriptase" evidence="1">
    <location>
        <begin position="57"/>
        <end position="318"/>
    </location>
</feature>
<accession>A0A1F6NH62</accession>
<comment type="caution">
    <text evidence="2">The sequence shown here is derived from an EMBL/GenBank/DDBJ whole genome shotgun (WGS) entry which is preliminary data.</text>
</comment>
<protein>
    <recommendedName>
        <fullName evidence="1">Reverse transcriptase domain-containing protein</fullName>
    </recommendedName>
</protein>
<dbReference type="CDD" id="cd01651">
    <property type="entry name" value="RT_G2_intron"/>
    <property type="match status" value="1"/>
</dbReference>
<dbReference type="Pfam" id="PF00078">
    <property type="entry name" value="RVT_1"/>
    <property type="match status" value="1"/>
</dbReference>
<name>A0A1F6NH62_9BACT</name>
<dbReference type="STRING" id="1798697.A2373_04550"/>
<evidence type="ECO:0000259" key="1">
    <source>
        <dbReference type="PROSITE" id="PS50878"/>
    </source>
</evidence>
<evidence type="ECO:0000313" key="3">
    <source>
        <dbReference type="Proteomes" id="UP000176300"/>
    </source>
</evidence>
<sequence>MKVKLFDTFNDIVSIKNLMGAWRDLLKGKQNKKDIQFFSLHLMDNILALHYDLVNRTYQHGGYASFYINDPKRRHIHKADVRDRLLHHAVYRILYPFFDKTFISDSFSCRNGKGTHRAVNQFRKMTCRASKNNTATGWVLKCDIKKFFASIDHKVLINILNEYIQDKDIMLLLENIVESYMTVCHSRPVSPFCHSREGRNPVHGINSGGNPDDWRLDPRFHGDDSIDVGLPLGNLTSQLFANVYMNVFDQWVKHFLKARYYIRYADDFVFLSPDRQWLEDIIPKIQKFLSERLKLTLHPNKLFLKTIYSGMDFLGWINFPGHRILRRTTKRRMLAKIKNNPTPEALQSYLGLLKHGNTHKIKQELLGQYWLWQ</sequence>
<dbReference type="Proteomes" id="UP000176300">
    <property type="component" value="Unassembled WGS sequence"/>
</dbReference>
<dbReference type="InterPro" id="IPR043502">
    <property type="entry name" value="DNA/RNA_pol_sf"/>
</dbReference>
<dbReference type="EMBL" id="MFQS01000018">
    <property type="protein sequence ID" value="OGH83182.1"/>
    <property type="molecule type" value="Genomic_DNA"/>
</dbReference>
<reference evidence="2 3" key="1">
    <citation type="journal article" date="2016" name="Nat. Commun.">
        <title>Thousands of microbial genomes shed light on interconnected biogeochemical processes in an aquifer system.</title>
        <authorList>
            <person name="Anantharaman K."/>
            <person name="Brown C.T."/>
            <person name="Hug L.A."/>
            <person name="Sharon I."/>
            <person name="Castelle C.J."/>
            <person name="Probst A.J."/>
            <person name="Thomas B.C."/>
            <person name="Singh A."/>
            <person name="Wilkins M.J."/>
            <person name="Karaoz U."/>
            <person name="Brodie E.L."/>
            <person name="Williams K.H."/>
            <person name="Hubbard S.S."/>
            <person name="Banfield J.F."/>
        </authorList>
    </citation>
    <scope>NUCLEOTIDE SEQUENCE [LARGE SCALE GENOMIC DNA]</scope>
</reference>
<dbReference type="SUPFAM" id="SSF56672">
    <property type="entry name" value="DNA/RNA polymerases"/>
    <property type="match status" value="1"/>
</dbReference>
<organism evidence="2 3">
    <name type="scientific">Candidatus Magasanikbacteria bacterium RIFOXYB1_FULL_40_15</name>
    <dbReference type="NCBI Taxonomy" id="1798697"/>
    <lineage>
        <taxon>Bacteria</taxon>
        <taxon>Candidatus Magasanikiibacteriota</taxon>
    </lineage>
</organism>
<dbReference type="InterPro" id="IPR051083">
    <property type="entry name" value="GrpII_Intron_Splice-Mob/Def"/>
</dbReference>
<dbReference type="PANTHER" id="PTHR34047:SF8">
    <property type="entry name" value="PROTEIN YKFC"/>
    <property type="match status" value="1"/>
</dbReference>
<evidence type="ECO:0000313" key="2">
    <source>
        <dbReference type="EMBL" id="OGH83182.1"/>
    </source>
</evidence>
<dbReference type="AlphaFoldDB" id="A0A1F6NH62"/>